<reference evidence="2" key="1">
    <citation type="submission" date="2023-07" db="EMBL/GenBank/DDBJ databases">
        <authorList>
            <person name="Stuckert A."/>
        </authorList>
    </citation>
    <scope>NUCLEOTIDE SEQUENCE</scope>
</reference>
<dbReference type="CDD" id="cd10442">
    <property type="entry name" value="GIY-YIG_PLEs"/>
    <property type="match status" value="1"/>
</dbReference>
<dbReference type="Proteomes" id="UP001176940">
    <property type="component" value="Unassembled WGS sequence"/>
</dbReference>
<dbReference type="InterPro" id="IPR058912">
    <property type="entry name" value="HTH_animal"/>
</dbReference>
<dbReference type="PANTHER" id="PTHR21301:SF12">
    <property type="match status" value="1"/>
</dbReference>
<dbReference type="Pfam" id="PF26215">
    <property type="entry name" value="HTH_animal"/>
    <property type="match status" value="1"/>
</dbReference>
<keyword evidence="3" id="KW-1185">Reference proteome</keyword>
<comment type="caution">
    <text evidence="2">The sequence shown here is derived from an EMBL/GenBank/DDBJ whole genome shotgun (WGS) entry which is preliminary data.</text>
</comment>
<name>A0ABN9LA73_9NEOB</name>
<evidence type="ECO:0000313" key="2">
    <source>
        <dbReference type="EMBL" id="CAJ0936993.1"/>
    </source>
</evidence>
<sequence>MDTAQYVGEIRSQLSDGDVYERLQVNPTQVYKLELDNMIDEALHDGLIDTKLAKYLKVDHPVVPVLYTLPKIHKDLQRPPGRPIVLGRGSLCNKVAIFLDRLLRKFATSAPSYVRDTSDFIRSLEGVQSKMQFLDTCVYKSDGLLHTDLFVKHTDRNNLLHFSSEHPRRMVESLPWSQLLRVRRIVSNDTLVDKRLDEMCLKFLARGYPGTDLAGFKARALSKERVELLGPRVRALTDKRIPFITAYNSLSNQISGVIRRHWPLLSLGHANIQEFQLPPLLSYRRNRNLKDELVVSDIGSSKRELQTTFGRPSLGNFPCLNCACCNNMVKGASFYHPHTGRKYEIRKRYTCKTSFAVYVLSCPCGLYYVGATTMEVRARISKHKSTIRTRRVELPVPRHFHDMGHSVNQLRYRIIDDVPVLRRGGDRVSFLKKKELKWIFELDTLSPRGMNIEYQQSIFL</sequence>
<evidence type="ECO:0000259" key="1">
    <source>
        <dbReference type="Pfam" id="PF26215"/>
    </source>
</evidence>
<protein>
    <recommendedName>
        <fullName evidence="1">Helix-turn-helix domain-containing protein</fullName>
    </recommendedName>
</protein>
<organism evidence="2 3">
    <name type="scientific">Ranitomeya imitator</name>
    <name type="common">mimic poison frog</name>
    <dbReference type="NCBI Taxonomy" id="111125"/>
    <lineage>
        <taxon>Eukaryota</taxon>
        <taxon>Metazoa</taxon>
        <taxon>Chordata</taxon>
        <taxon>Craniata</taxon>
        <taxon>Vertebrata</taxon>
        <taxon>Euteleostomi</taxon>
        <taxon>Amphibia</taxon>
        <taxon>Batrachia</taxon>
        <taxon>Anura</taxon>
        <taxon>Neobatrachia</taxon>
        <taxon>Hyloidea</taxon>
        <taxon>Dendrobatidae</taxon>
        <taxon>Dendrobatinae</taxon>
        <taxon>Ranitomeya</taxon>
    </lineage>
</organism>
<accession>A0ABN9LA73</accession>
<evidence type="ECO:0000313" key="3">
    <source>
        <dbReference type="Proteomes" id="UP001176940"/>
    </source>
</evidence>
<gene>
    <name evidence="2" type="ORF">RIMI_LOCUS7041828</name>
</gene>
<feature type="domain" description="Helix-turn-helix" evidence="1">
    <location>
        <begin position="159"/>
        <end position="210"/>
    </location>
</feature>
<dbReference type="PANTHER" id="PTHR21301">
    <property type="entry name" value="REVERSE TRANSCRIPTASE"/>
    <property type="match status" value="1"/>
</dbReference>
<dbReference type="EMBL" id="CAUEEQ010013097">
    <property type="protein sequence ID" value="CAJ0936993.1"/>
    <property type="molecule type" value="Genomic_DNA"/>
</dbReference>
<proteinExistence type="predicted"/>